<dbReference type="EMBL" id="CP003466">
    <property type="protein sequence ID" value="AFT71945.1"/>
    <property type="molecule type" value="Genomic_DNA"/>
</dbReference>
<evidence type="ECO:0000256" key="7">
    <source>
        <dbReference type="ARBA" id="ARBA00022519"/>
    </source>
</evidence>
<name>K0CHR7_ALCDB</name>
<evidence type="ECO:0000313" key="14">
    <source>
        <dbReference type="Proteomes" id="UP000006286"/>
    </source>
</evidence>
<comment type="similarity">
    <text evidence="3">Belongs to the LptF/LptG family.</text>
</comment>
<dbReference type="NCBIfam" id="TIGR04407">
    <property type="entry name" value="LptF_YjgP"/>
    <property type="match status" value="1"/>
</dbReference>
<dbReference type="GO" id="GO:0043190">
    <property type="term" value="C:ATP-binding cassette (ABC) transporter complex"/>
    <property type="evidence" value="ECO:0007669"/>
    <property type="project" value="InterPro"/>
</dbReference>
<accession>K0CHR7</accession>
<evidence type="ECO:0000256" key="5">
    <source>
        <dbReference type="ARBA" id="ARBA00022448"/>
    </source>
</evidence>
<dbReference type="GO" id="GO:0055085">
    <property type="term" value="P:transmembrane transport"/>
    <property type="evidence" value="ECO:0007669"/>
    <property type="project" value="InterPro"/>
</dbReference>
<reference evidence="13 14" key="1">
    <citation type="journal article" date="2012" name="J. Bacteriol.">
        <title>Complete genome sequence of Alcanivorax dieselolei type strain B5.</title>
        <authorList>
            <person name="Lai Q."/>
            <person name="Li W."/>
            <person name="Shao Z."/>
        </authorList>
    </citation>
    <scope>NUCLEOTIDE SEQUENCE [LARGE SCALE GENOMIC DNA]</scope>
    <source>
        <strain evidence="14">DSM 16502 / CGMCC 1.3690 / B-5</strain>
    </source>
</reference>
<feature type="transmembrane region" description="Helical" evidence="12">
    <location>
        <begin position="345"/>
        <end position="365"/>
    </location>
</feature>
<evidence type="ECO:0000256" key="3">
    <source>
        <dbReference type="ARBA" id="ARBA00007725"/>
    </source>
</evidence>
<evidence type="ECO:0000256" key="2">
    <source>
        <dbReference type="ARBA" id="ARBA00004429"/>
    </source>
</evidence>
<comment type="subcellular location">
    <subcellularLocation>
        <location evidence="2">Cell inner membrane</location>
        <topology evidence="2">Multi-pass membrane protein</topology>
    </subcellularLocation>
</comment>
<proteinExistence type="inferred from homology"/>
<keyword evidence="7" id="KW-0997">Cell inner membrane</keyword>
<evidence type="ECO:0000256" key="9">
    <source>
        <dbReference type="ARBA" id="ARBA00022989"/>
    </source>
</evidence>
<feature type="transmembrane region" description="Helical" evidence="12">
    <location>
        <begin position="20"/>
        <end position="36"/>
    </location>
</feature>
<evidence type="ECO:0000256" key="10">
    <source>
        <dbReference type="ARBA" id="ARBA00023136"/>
    </source>
</evidence>
<dbReference type="Pfam" id="PF03739">
    <property type="entry name" value="LptF_LptG"/>
    <property type="match status" value="1"/>
</dbReference>
<dbReference type="GO" id="GO:0015920">
    <property type="term" value="P:lipopolysaccharide transport"/>
    <property type="evidence" value="ECO:0007669"/>
    <property type="project" value="TreeGrafter"/>
</dbReference>
<organism evidence="13 14">
    <name type="scientific">Alcanivorax dieselolei (strain DSM 16502 / CGMCC 1.3690 / MCCC 1A00001 / B-5)</name>
    <name type="common">Alloalcanivorax dieselolei</name>
    <dbReference type="NCBI Taxonomy" id="930169"/>
    <lineage>
        <taxon>Bacteria</taxon>
        <taxon>Pseudomonadati</taxon>
        <taxon>Pseudomonadota</taxon>
        <taxon>Gammaproteobacteria</taxon>
        <taxon>Oceanospirillales</taxon>
        <taxon>Alcanivoracaceae</taxon>
        <taxon>Alloalcanivorax</taxon>
    </lineage>
</organism>
<feature type="transmembrane region" description="Helical" evidence="12">
    <location>
        <begin position="284"/>
        <end position="303"/>
    </location>
</feature>
<dbReference type="InterPro" id="IPR005495">
    <property type="entry name" value="LptG/LptF_permease"/>
</dbReference>
<dbReference type="PATRIC" id="fig|930169.3.peg.3633"/>
<dbReference type="AlphaFoldDB" id="K0CHR7"/>
<feature type="transmembrane region" description="Helical" evidence="12">
    <location>
        <begin position="68"/>
        <end position="86"/>
    </location>
</feature>
<evidence type="ECO:0000256" key="12">
    <source>
        <dbReference type="SAM" id="Phobius"/>
    </source>
</evidence>
<dbReference type="InterPro" id="IPR030922">
    <property type="entry name" value="LptF"/>
</dbReference>
<evidence type="ECO:0000256" key="8">
    <source>
        <dbReference type="ARBA" id="ARBA00022692"/>
    </source>
</evidence>
<evidence type="ECO:0000313" key="13">
    <source>
        <dbReference type="EMBL" id="AFT71945.1"/>
    </source>
</evidence>
<keyword evidence="5" id="KW-0813">Transport</keyword>
<keyword evidence="8 12" id="KW-0812">Transmembrane</keyword>
<comment type="function">
    <text evidence="1">Part of the ABC transporter complex LptBFG involved in the translocation of lipopolysaccharide (LPS) from the inner membrane to the outer membrane.</text>
</comment>
<feature type="transmembrane region" description="Helical" evidence="12">
    <location>
        <begin position="107"/>
        <end position="129"/>
    </location>
</feature>
<sequence>MEQVRAGPTLILHRYINRQVFVTTVLVTFILVMVLVSGRFIKYLAEAAAGQIAADALFLVMAFRLPEFLQMILPLSLYISLLLVLGRMHMDNEMVVLQAGGQGHGRVIRSLVVPVLVAVSVVALFSLYVTPRGDAEVNRIFEAQKGRSVLELLTPGRFLVRGSDGSQRATYAESLNREDGYLENVFVADARFDDSQAGRVLTVWAHTGRLVQDENGINYLELRDGYQYQGKPGEADYQEVAFEKARVRIGSENTSSRPPKVRGRTTSELLQSPGNNQAVAELQWRWSLVLTVPIMCLAAIPLAKVNPRQGRFLRMIPAVLGYMLYVGLLLTMRSWMADTGGERPWYYSMIWIHALAAVAVFFLYYGDRLWRRRRNT</sequence>
<keyword evidence="10 12" id="KW-0472">Membrane</keyword>
<dbReference type="KEGG" id="adi:B5T_03682"/>
<evidence type="ECO:0000256" key="6">
    <source>
        <dbReference type="ARBA" id="ARBA00022475"/>
    </source>
</evidence>
<keyword evidence="9 12" id="KW-1133">Transmembrane helix</keyword>
<dbReference type="PANTHER" id="PTHR33529">
    <property type="entry name" value="SLR0882 PROTEIN-RELATED"/>
    <property type="match status" value="1"/>
</dbReference>
<dbReference type="Proteomes" id="UP000006286">
    <property type="component" value="Chromosome"/>
</dbReference>
<comment type="subunit">
    <text evidence="11">Component of the lipopolysaccharide transport and assembly complex. The LptBFG transporter is composed of two ATP-binding proteins (LptB) and two transmembrane proteins (LptF and LptG).</text>
</comment>
<dbReference type="HOGENOM" id="CLU_028799_0_2_6"/>
<keyword evidence="14" id="KW-1185">Reference proteome</keyword>
<dbReference type="STRING" id="930169.B5T_03682"/>
<feature type="transmembrane region" description="Helical" evidence="12">
    <location>
        <begin position="315"/>
        <end position="333"/>
    </location>
</feature>
<protein>
    <recommendedName>
        <fullName evidence="4">Lipopolysaccharide export system permease protein LptF</fullName>
    </recommendedName>
</protein>
<dbReference type="PANTHER" id="PTHR33529:SF7">
    <property type="entry name" value="LIPOPOLYSACCHARIDE EXPORT SYSTEM PERMEASE PROTEIN LPTF"/>
    <property type="match status" value="1"/>
</dbReference>
<dbReference type="eggNOG" id="COG0795">
    <property type="taxonomic scope" value="Bacteria"/>
</dbReference>
<evidence type="ECO:0000256" key="4">
    <source>
        <dbReference type="ARBA" id="ARBA00014213"/>
    </source>
</evidence>
<keyword evidence="6" id="KW-1003">Cell membrane</keyword>
<evidence type="ECO:0000256" key="11">
    <source>
        <dbReference type="ARBA" id="ARBA00026081"/>
    </source>
</evidence>
<evidence type="ECO:0000256" key="1">
    <source>
        <dbReference type="ARBA" id="ARBA00002265"/>
    </source>
</evidence>
<gene>
    <name evidence="13" type="ordered locus">B5T_03682</name>
</gene>